<protein>
    <recommendedName>
        <fullName evidence="4">FLYWCH-type domain-containing protein</fullName>
    </recommendedName>
</protein>
<dbReference type="AlphaFoldDB" id="A0A4U5NB72"/>
<evidence type="ECO:0000313" key="2">
    <source>
        <dbReference type="EMBL" id="TKR79782.1"/>
    </source>
</evidence>
<feature type="compositionally biased region" description="Acidic residues" evidence="1">
    <location>
        <begin position="64"/>
        <end position="78"/>
    </location>
</feature>
<accession>A0A4U5NB72</accession>
<evidence type="ECO:0000256" key="1">
    <source>
        <dbReference type="SAM" id="MobiDB-lite"/>
    </source>
</evidence>
<gene>
    <name evidence="2" type="ORF">L596_013949</name>
</gene>
<keyword evidence="3" id="KW-1185">Reference proteome</keyword>
<evidence type="ECO:0000313" key="3">
    <source>
        <dbReference type="Proteomes" id="UP000298663"/>
    </source>
</evidence>
<proteinExistence type="predicted"/>
<organism evidence="2 3">
    <name type="scientific">Steinernema carpocapsae</name>
    <name type="common">Entomopathogenic nematode</name>
    <dbReference type="NCBI Taxonomy" id="34508"/>
    <lineage>
        <taxon>Eukaryota</taxon>
        <taxon>Metazoa</taxon>
        <taxon>Ecdysozoa</taxon>
        <taxon>Nematoda</taxon>
        <taxon>Chromadorea</taxon>
        <taxon>Rhabditida</taxon>
        <taxon>Tylenchina</taxon>
        <taxon>Panagrolaimomorpha</taxon>
        <taxon>Strongyloidoidea</taxon>
        <taxon>Steinernematidae</taxon>
        <taxon>Steinernema</taxon>
    </lineage>
</organism>
<name>A0A4U5NB72_STECR</name>
<sequence>MEPIRIENLKNGNVRNLSDNSEFELFCPGFYRCVIEGCKAKLRIWDNAEIAPYVLGQHHHQSEPDVEDAEGLIDQEAR</sequence>
<reference evidence="2 3" key="1">
    <citation type="journal article" date="2015" name="Genome Biol.">
        <title>Comparative genomics of Steinernema reveals deeply conserved gene regulatory networks.</title>
        <authorList>
            <person name="Dillman A.R."/>
            <person name="Macchietto M."/>
            <person name="Porter C.F."/>
            <person name="Rogers A."/>
            <person name="Williams B."/>
            <person name="Antoshechkin I."/>
            <person name="Lee M.M."/>
            <person name="Goodwin Z."/>
            <person name="Lu X."/>
            <person name="Lewis E.E."/>
            <person name="Goodrich-Blair H."/>
            <person name="Stock S.P."/>
            <person name="Adams B.J."/>
            <person name="Sternberg P.W."/>
            <person name="Mortazavi A."/>
        </authorList>
    </citation>
    <scope>NUCLEOTIDE SEQUENCE [LARGE SCALE GENOMIC DNA]</scope>
    <source>
        <strain evidence="2 3">ALL</strain>
    </source>
</reference>
<dbReference type="EMBL" id="AZBU02000004">
    <property type="protein sequence ID" value="TKR79782.1"/>
    <property type="molecule type" value="Genomic_DNA"/>
</dbReference>
<evidence type="ECO:0008006" key="4">
    <source>
        <dbReference type="Google" id="ProtNLM"/>
    </source>
</evidence>
<feature type="region of interest" description="Disordered" evidence="1">
    <location>
        <begin position="57"/>
        <end position="78"/>
    </location>
</feature>
<comment type="caution">
    <text evidence="2">The sequence shown here is derived from an EMBL/GenBank/DDBJ whole genome shotgun (WGS) entry which is preliminary data.</text>
</comment>
<dbReference type="Proteomes" id="UP000298663">
    <property type="component" value="Unassembled WGS sequence"/>
</dbReference>
<reference evidence="2 3" key="2">
    <citation type="journal article" date="2019" name="G3 (Bethesda)">
        <title>Hybrid Assembly of the Genome of the Entomopathogenic Nematode Steinernema carpocapsae Identifies the X-Chromosome.</title>
        <authorList>
            <person name="Serra L."/>
            <person name="Macchietto M."/>
            <person name="Macias-Munoz A."/>
            <person name="McGill C.J."/>
            <person name="Rodriguez I.M."/>
            <person name="Rodriguez B."/>
            <person name="Murad R."/>
            <person name="Mortazavi A."/>
        </authorList>
    </citation>
    <scope>NUCLEOTIDE SEQUENCE [LARGE SCALE GENOMIC DNA]</scope>
    <source>
        <strain evidence="2 3">ALL</strain>
    </source>
</reference>